<dbReference type="SUPFAM" id="SSF55961">
    <property type="entry name" value="Bet v1-like"/>
    <property type="match status" value="1"/>
</dbReference>
<dbReference type="Gene3D" id="3.30.530.20">
    <property type="match status" value="1"/>
</dbReference>
<feature type="transmembrane region" description="Helical" evidence="1">
    <location>
        <begin position="44"/>
        <end position="65"/>
    </location>
</feature>
<keyword evidence="1" id="KW-1133">Transmembrane helix</keyword>
<dbReference type="EMBL" id="JARJLM010000681">
    <property type="protein sequence ID" value="MDF3839448.1"/>
    <property type="molecule type" value="Genomic_DNA"/>
</dbReference>
<feature type="transmembrane region" description="Helical" evidence="1">
    <location>
        <begin position="12"/>
        <end position="32"/>
    </location>
</feature>
<protein>
    <recommendedName>
        <fullName evidence="4">SRPBCC family protein</fullName>
    </recommendedName>
</protein>
<evidence type="ECO:0000256" key="1">
    <source>
        <dbReference type="SAM" id="Phobius"/>
    </source>
</evidence>
<name>A0ABT6B3S0_9BURK</name>
<feature type="transmembrane region" description="Helical" evidence="1">
    <location>
        <begin position="102"/>
        <end position="124"/>
    </location>
</feature>
<accession>A0ABT6B3S0</accession>
<organism evidence="2 3">
    <name type="scientific">Cupriavidus basilensis</name>
    <dbReference type="NCBI Taxonomy" id="68895"/>
    <lineage>
        <taxon>Bacteria</taxon>
        <taxon>Pseudomonadati</taxon>
        <taxon>Pseudomonadota</taxon>
        <taxon>Betaproteobacteria</taxon>
        <taxon>Burkholderiales</taxon>
        <taxon>Burkholderiaceae</taxon>
        <taxon>Cupriavidus</taxon>
    </lineage>
</organism>
<reference evidence="2 3" key="1">
    <citation type="submission" date="2023-03" db="EMBL/GenBank/DDBJ databases">
        <title>Draft assemblies of triclosan tolerant bacteria isolated from returned activated sludge.</title>
        <authorList>
            <person name="Van Hamelsveld S."/>
        </authorList>
    </citation>
    <scope>NUCLEOTIDE SEQUENCE [LARGE SCALE GENOMIC DNA]</scope>
    <source>
        <strain evidence="2 3">GW210010_S58</strain>
    </source>
</reference>
<comment type="caution">
    <text evidence="2">The sequence shown here is derived from an EMBL/GenBank/DDBJ whole genome shotgun (WGS) entry which is preliminary data.</text>
</comment>
<dbReference type="InterPro" id="IPR023393">
    <property type="entry name" value="START-like_dom_sf"/>
</dbReference>
<keyword evidence="1" id="KW-0472">Membrane</keyword>
<feature type="transmembrane region" description="Helical" evidence="1">
    <location>
        <begin position="77"/>
        <end position="96"/>
    </location>
</feature>
<feature type="transmembrane region" description="Helical" evidence="1">
    <location>
        <begin position="136"/>
        <end position="157"/>
    </location>
</feature>
<dbReference type="RefSeq" id="WP_276269150.1">
    <property type="nucleotide sequence ID" value="NZ_JARJLM010000681.1"/>
</dbReference>
<sequence>MSEMPAVASRRRIWIASVGGVLGGVLYGALLYVLMRLHWLPEGFVSVTGIFGSPLVTGAVCVGLSSPAQRSSMAYRCMAPWLSIAMHYTVFALIQWETVICLIMLAPVTLALSSCGGLLAGWIADRLRARRHLRQGMVGCFALLPLAVGLGESAVPVPELVHTVSNRIVISAPPAAVWQGLLNVPDIRREELSWSFSHAIGLPRPRAAGLSGTGVGAVRDLYWDDGIHFREYVTAWEPSQRLGYRVDVSPAREALRRLDTHVVIGDHYFDLLRGEYVMRDLGDGRTELSLSSTYRMRTMVNTYGRWWADRTLDDFHTVVLRLLKQRIETGEQGGAITAGLGFRRPGKG</sequence>
<evidence type="ECO:0000313" key="3">
    <source>
        <dbReference type="Proteomes" id="UP001216674"/>
    </source>
</evidence>
<evidence type="ECO:0000313" key="2">
    <source>
        <dbReference type="EMBL" id="MDF3839448.1"/>
    </source>
</evidence>
<keyword evidence="1" id="KW-0812">Transmembrane</keyword>
<keyword evidence="3" id="KW-1185">Reference proteome</keyword>
<evidence type="ECO:0008006" key="4">
    <source>
        <dbReference type="Google" id="ProtNLM"/>
    </source>
</evidence>
<proteinExistence type="predicted"/>
<gene>
    <name evidence="2" type="ORF">P3W85_41910</name>
</gene>
<dbReference type="Proteomes" id="UP001216674">
    <property type="component" value="Unassembled WGS sequence"/>
</dbReference>